<dbReference type="OrthoDB" id="3683444at2"/>
<evidence type="ECO:0000313" key="7">
    <source>
        <dbReference type="Proteomes" id="UP000307380"/>
    </source>
</evidence>
<dbReference type="PIRSF" id="PIRSF036625">
    <property type="entry name" value="GAF_ANTAR"/>
    <property type="match status" value="1"/>
</dbReference>
<protein>
    <submittedName>
        <fullName evidence="6">GAF and ANTAR domain-containing protein</fullName>
    </submittedName>
</protein>
<reference evidence="6 7" key="1">
    <citation type="submission" date="2019-04" db="EMBL/GenBank/DDBJ databases">
        <authorList>
            <person name="Jiang L."/>
        </authorList>
    </citation>
    <scope>NUCLEOTIDE SEQUENCE [LARGE SCALE GENOMIC DNA]</scope>
    <source>
        <strain evidence="6 7">YIM 131861</strain>
    </source>
</reference>
<dbReference type="Gene3D" id="1.10.10.10">
    <property type="entry name" value="Winged helix-like DNA-binding domain superfamily/Winged helix DNA-binding domain"/>
    <property type="match status" value="1"/>
</dbReference>
<dbReference type="InterPro" id="IPR011006">
    <property type="entry name" value="CheY-like_superfamily"/>
</dbReference>
<keyword evidence="7" id="KW-1185">Reference proteome</keyword>
<gene>
    <name evidence="6" type="ORF">E6C70_08175</name>
</gene>
<dbReference type="GO" id="GO:0016301">
    <property type="term" value="F:kinase activity"/>
    <property type="evidence" value="ECO:0007669"/>
    <property type="project" value="UniProtKB-KW"/>
</dbReference>
<keyword evidence="4" id="KW-0804">Transcription</keyword>
<dbReference type="Proteomes" id="UP000307380">
    <property type="component" value="Unassembled WGS sequence"/>
</dbReference>
<dbReference type="SUPFAM" id="SSF55781">
    <property type="entry name" value="GAF domain-like"/>
    <property type="match status" value="1"/>
</dbReference>
<evidence type="ECO:0000256" key="4">
    <source>
        <dbReference type="ARBA" id="ARBA00023163"/>
    </source>
</evidence>
<feature type="domain" description="ANTAR" evidence="5">
    <location>
        <begin position="169"/>
        <end position="230"/>
    </location>
</feature>
<proteinExistence type="predicted"/>
<dbReference type="InterPro" id="IPR036388">
    <property type="entry name" value="WH-like_DNA-bd_sf"/>
</dbReference>
<dbReference type="RefSeq" id="WP_136424059.1">
    <property type="nucleotide sequence ID" value="NZ_SSSN01000005.1"/>
</dbReference>
<dbReference type="SMART" id="SM01012">
    <property type="entry name" value="ANTAR"/>
    <property type="match status" value="1"/>
</dbReference>
<keyword evidence="2" id="KW-0418">Kinase</keyword>
<sequence length="246" mass="26603">MPDNREQQLVDTFLSLADSLTEHFDVVDVLDTLAERCAALLEATGVGMLIENARGSLEVVAASGHRSELLEIMQLAFDQGPCIEAYHSGNVVLIEDIQDIADQWPKFAAAAKSLGFRSVYAMPMRLRDTTIGSLNMFRMTTGPVDPADAAVARAFTEVATITILQQRSLTEAAVVREQLETALASRIVIEQAKGIIASTHGVDMEAAFAYIRNRARSTKTALSDVARAIVDEAAPLQRAETEAARG</sequence>
<evidence type="ECO:0000259" key="5">
    <source>
        <dbReference type="PROSITE" id="PS50921"/>
    </source>
</evidence>
<keyword evidence="1" id="KW-0808">Transferase</keyword>
<dbReference type="InterPro" id="IPR003018">
    <property type="entry name" value="GAF"/>
</dbReference>
<dbReference type="GO" id="GO:0003723">
    <property type="term" value="F:RNA binding"/>
    <property type="evidence" value="ECO:0007669"/>
    <property type="project" value="InterPro"/>
</dbReference>
<dbReference type="SMART" id="SM00065">
    <property type="entry name" value="GAF"/>
    <property type="match status" value="1"/>
</dbReference>
<evidence type="ECO:0000256" key="1">
    <source>
        <dbReference type="ARBA" id="ARBA00022679"/>
    </source>
</evidence>
<evidence type="ECO:0000256" key="2">
    <source>
        <dbReference type="ARBA" id="ARBA00022777"/>
    </source>
</evidence>
<dbReference type="PROSITE" id="PS50921">
    <property type="entry name" value="ANTAR"/>
    <property type="match status" value="1"/>
</dbReference>
<dbReference type="InterPro" id="IPR012074">
    <property type="entry name" value="GAF_ANTAR"/>
</dbReference>
<keyword evidence="3" id="KW-0805">Transcription regulation</keyword>
<dbReference type="EMBL" id="SSSN01000005">
    <property type="protein sequence ID" value="THG34261.1"/>
    <property type="molecule type" value="Genomic_DNA"/>
</dbReference>
<dbReference type="Pfam" id="PF01590">
    <property type="entry name" value="GAF"/>
    <property type="match status" value="1"/>
</dbReference>
<dbReference type="Gene3D" id="3.30.450.40">
    <property type="match status" value="1"/>
</dbReference>
<dbReference type="InterPro" id="IPR005561">
    <property type="entry name" value="ANTAR"/>
</dbReference>
<name>A0A4S4FV83_9MICO</name>
<comment type="caution">
    <text evidence="6">The sequence shown here is derived from an EMBL/GenBank/DDBJ whole genome shotgun (WGS) entry which is preliminary data.</text>
</comment>
<dbReference type="SUPFAM" id="SSF52172">
    <property type="entry name" value="CheY-like"/>
    <property type="match status" value="1"/>
</dbReference>
<evidence type="ECO:0000256" key="3">
    <source>
        <dbReference type="ARBA" id="ARBA00023015"/>
    </source>
</evidence>
<evidence type="ECO:0000313" key="6">
    <source>
        <dbReference type="EMBL" id="THG34261.1"/>
    </source>
</evidence>
<organism evidence="6 7">
    <name type="scientific">Orlajensenia flava</name>
    <dbReference type="NCBI Taxonomy" id="2565934"/>
    <lineage>
        <taxon>Bacteria</taxon>
        <taxon>Bacillati</taxon>
        <taxon>Actinomycetota</taxon>
        <taxon>Actinomycetes</taxon>
        <taxon>Micrococcales</taxon>
        <taxon>Microbacteriaceae</taxon>
        <taxon>Orlajensenia</taxon>
    </lineage>
</organism>
<accession>A0A4S4FV83</accession>
<dbReference type="InterPro" id="IPR029016">
    <property type="entry name" value="GAF-like_dom_sf"/>
</dbReference>
<dbReference type="Pfam" id="PF03861">
    <property type="entry name" value="ANTAR"/>
    <property type="match status" value="1"/>
</dbReference>
<dbReference type="AlphaFoldDB" id="A0A4S4FV83"/>